<dbReference type="Gene3D" id="3.40.50.620">
    <property type="entry name" value="HUPs"/>
    <property type="match status" value="1"/>
</dbReference>
<dbReference type="GO" id="GO:0004595">
    <property type="term" value="F:pantetheine-phosphate adenylyltransferase activity"/>
    <property type="evidence" value="ECO:0007669"/>
    <property type="project" value="UniProtKB-UniRule"/>
</dbReference>
<feature type="binding site" evidence="9">
    <location>
        <begin position="8"/>
        <end position="9"/>
    </location>
    <ligand>
        <name>ATP</name>
        <dbReference type="ChEBI" id="CHEBI:30616"/>
    </ligand>
</feature>
<dbReference type="Proteomes" id="UP000377798">
    <property type="component" value="Unassembled WGS sequence"/>
</dbReference>
<comment type="caution">
    <text evidence="11">The sequence shown here is derived from an EMBL/GenBank/DDBJ whole genome shotgun (WGS) entry which is preliminary data.</text>
</comment>
<dbReference type="PANTHER" id="PTHR21342:SF1">
    <property type="entry name" value="PHOSPHOPANTETHEINE ADENYLYLTRANSFERASE"/>
    <property type="match status" value="1"/>
</dbReference>
<dbReference type="UniPathway" id="UPA00241">
    <property type="reaction ID" value="UER00355"/>
</dbReference>
<sequence>MKVIYAGSFDPVTYGHMDIIYRSRDIFGEVVVAVLENKSKKSLFSLEERMQLLEKTFENDKNIEIDSFQGLLIDYAKSKGSKVIVRGLRSATDYEAEWVLAMANRSAENYVETLFIPSSHHLVYVSSSLAKEIAAFGGDVSDYVPPIVQEALINKMRKEH</sequence>
<dbReference type="AlphaFoldDB" id="A0A8H2QY51"/>
<keyword evidence="6 9" id="KW-0460">Magnesium</keyword>
<evidence type="ECO:0000313" key="11">
    <source>
        <dbReference type="EMBL" id="VFB16439.1"/>
    </source>
</evidence>
<proteinExistence type="inferred from homology"/>
<keyword evidence="7 9" id="KW-0173">Coenzyme A biosynthesis</keyword>
<keyword evidence="1 9" id="KW-0963">Cytoplasm</keyword>
<feature type="binding site" evidence="9">
    <location>
        <begin position="122"/>
        <end position="128"/>
    </location>
    <ligand>
        <name>ATP</name>
        <dbReference type="ChEBI" id="CHEBI:30616"/>
    </ligand>
</feature>
<evidence type="ECO:0000256" key="7">
    <source>
        <dbReference type="ARBA" id="ARBA00022993"/>
    </source>
</evidence>
<comment type="pathway">
    <text evidence="9">Cofactor biosynthesis; coenzyme A biosynthesis; CoA from (R)-pantothenate: step 4/5.</text>
</comment>
<feature type="binding site" evidence="9">
    <location>
        <position position="8"/>
    </location>
    <ligand>
        <name>substrate</name>
    </ligand>
</feature>
<comment type="subunit">
    <text evidence="9">Homohexamer.</text>
</comment>
<keyword evidence="4 9" id="KW-0547">Nucleotide-binding</keyword>
<feature type="site" description="Transition state stabilizer" evidence="9">
    <location>
        <position position="16"/>
    </location>
</feature>
<evidence type="ECO:0000256" key="4">
    <source>
        <dbReference type="ARBA" id="ARBA00022741"/>
    </source>
</evidence>
<dbReference type="NCBIfam" id="TIGR00125">
    <property type="entry name" value="cyt_tran_rel"/>
    <property type="match status" value="1"/>
</dbReference>
<feature type="binding site" evidence="9">
    <location>
        <position position="40"/>
    </location>
    <ligand>
        <name>substrate</name>
    </ligand>
</feature>
<dbReference type="GO" id="GO:0005524">
    <property type="term" value="F:ATP binding"/>
    <property type="evidence" value="ECO:0007669"/>
    <property type="project" value="UniProtKB-KW"/>
</dbReference>
<dbReference type="GO" id="GO:0015937">
    <property type="term" value="P:coenzyme A biosynthetic process"/>
    <property type="evidence" value="ECO:0007669"/>
    <property type="project" value="UniProtKB-UniRule"/>
</dbReference>
<comment type="catalytic activity">
    <reaction evidence="8 9">
        <text>(R)-4'-phosphopantetheine + ATP + H(+) = 3'-dephospho-CoA + diphosphate</text>
        <dbReference type="Rhea" id="RHEA:19801"/>
        <dbReference type="ChEBI" id="CHEBI:15378"/>
        <dbReference type="ChEBI" id="CHEBI:30616"/>
        <dbReference type="ChEBI" id="CHEBI:33019"/>
        <dbReference type="ChEBI" id="CHEBI:57328"/>
        <dbReference type="ChEBI" id="CHEBI:61723"/>
        <dbReference type="EC" id="2.7.7.3"/>
    </reaction>
</comment>
<feature type="binding site" evidence="9">
    <location>
        <position position="72"/>
    </location>
    <ligand>
        <name>substrate</name>
    </ligand>
</feature>
<comment type="cofactor">
    <cofactor evidence="9">
        <name>Mg(2+)</name>
        <dbReference type="ChEBI" id="CHEBI:18420"/>
    </cofactor>
</comment>
<feature type="binding site" evidence="9">
    <location>
        <begin position="87"/>
        <end position="89"/>
    </location>
    <ligand>
        <name>ATP</name>
        <dbReference type="ChEBI" id="CHEBI:30616"/>
    </ligand>
</feature>
<evidence type="ECO:0000259" key="10">
    <source>
        <dbReference type="Pfam" id="PF01467"/>
    </source>
</evidence>
<feature type="binding site" evidence="9">
    <location>
        <position position="86"/>
    </location>
    <ligand>
        <name>substrate</name>
    </ligand>
</feature>
<evidence type="ECO:0000256" key="9">
    <source>
        <dbReference type="HAMAP-Rule" id="MF_00151"/>
    </source>
</evidence>
<dbReference type="PRINTS" id="PR01020">
    <property type="entry name" value="LPSBIOSNTHSS"/>
</dbReference>
<feature type="domain" description="Cytidyltransferase-like" evidence="10">
    <location>
        <begin position="4"/>
        <end position="132"/>
    </location>
</feature>
<dbReference type="Pfam" id="PF01467">
    <property type="entry name" value="CTP_transf_like"/>
    <property type="match status" value="1"/>
</dbReference>
<evidence type="ECO:0000256" key="5">
    <source>
        <dbReference type="ARBA" id="ARBA00022840"/>
    </source>
</evidence>
<name>A0A8H2QY51_9FIRM</name>
<dbReference type="SUPFAM" id="SSF52374">
    <property type="entry name" value="Nucleotidylyl transferase"/>
    <property type="match status" value="1"/>
</dbReference>
<evidence type="ECO:0000256" key="1">
    <source>
        <dbReference type="ARBA" id="ARBA00022490"/>
    </source>
</evidence>
<protein>
    <recommendedName>
        <fullName evidence="9">Phosphopantetheine adenylyltransferase</fullName>
        <ecNumber evidence="9">2.7.7.3</ecNumber>
    </recommendedName>
    <alternativeName>
        <fullName evidence="9">Dephospho-CoA pyrophosphorylase</fullName>
    </alternativeName>
    <alternativeName>
        <fullName evidence="9">Pantetheine-phosphate adenylyltransferase</fullName>
        <shortName evidence="9">PPAT</shortName>
    </alternativeName>
</protein>
<dbReference type="GO" id="GO:0005737">
    <property type="term" value="C:cytoplasm"/>
    <property type="evidence" value="ECO:0007669"/>
    <property type="project" value="UniProtKB-SubCell"/>
</dbReference>
<keyword evidence="2 9" id="KW-0808">Transferase</keyword>
<dbReference type="RefSeq" id="WP_034440057.1">
    <property type="nucleotide sequence ID" value="NZ_CAACYI010000001.1"/>
</dbReference>
<comment type="similarity">
    <text evidence="9">Belongs to the bacterial CoaD family.</text>
</comment>
<keyword evidence="3 9" id="KW-0548">Nucleotidyltransferase</keyword>
<feature type="binding site" evidence="9">
    <location>
        <position position="97"/>
    </location>
    <ligand>
        <name>ATP</name>
        <dbReference type="ChEBI" id="CHEBI:30616"/>
    </ligand>
</feature>
<comment type="subcellular location">
    <subcellularLocation>
        <location evidence="9">Cytoplasm</location>
    </subcellularLocation>
</comment>
<keyword evidence="5 9" id="KW-0067">ATP-binding</keyword>
<evidence type="ECO:0000256" key="6">
    <source>
        <dbReference type="ARBA" id="ARBA00022842"/>
    </source>
</evidence>
<reference evidence="11 12" key="1">
    <citation type="submission" date="2019-02" db="EMBL/GenBank/DDBJ databases">
        <authorList>
            <consortium name="Pathogen Informatics"/>
        </authorList>
    </citation>
    <scope>NUCLEOTIDE SEQUENCE [LARGE SCALE GENOMIC DNA]</scope>
    <source>
        <strain evidence="11 12">3012STDY7089603</strain>
    </source>
</reference>
<evidence type="ECO:0000256" key="3">
    <source>
        <dbReference type="ARBA" id="ARBA00022695"/>
    </source>
</evidence>
<organism evidence="11 12">
    <name type="scientific">Urinicoccus massiliensis</name>
    <dbReference type="NCBI Taxonomy" id="1723382"/>
    <lineage>
        <taxon>Bacteria</taxon>
        <taxon>Bacillati</taxon>
        <taxon>Bacillota</taxon>
        <taxon>Tissierellia</taxon>
        <taxon>Tissierellales</taxon>
        <taxon>Peptoniphilaceae</taxon>
        <taxon>Urinicoccus</taxon>
    </lineage>
</organism>
<dbReference type="InterPro" id="IPR004821">
    <property type="entry name" value="Cyt_trans-like"/>
</dbReference>
<evidence type="ECO:0000256" key="2">
    <source>
        <dbReference type="ARBA" id="ARBA00022679"/>
    </source>
</evidence>
<comment type="function">
    <text evidence="9">Reversibly transfers an adenylyl group from ATP to 4'-phosphopantetheine, yielding dephospho-CoA (dPCoA) and pyrophosphate.</text>
</comment>
<dbReference type="NCBIfam" id="TIGR01510">
    <property type="entry name" value="coaD_prev_kdtB"/>
    <property type="match status" value="1"/>
</dbReference>
<dbReference type="PANTHER" id="PTHR21342">
    <property type="entry name" value="PHOSPHOPANTETHEINE ADENYLYLTRANSFERASE"/>
    <property type="match status" value="1"/>
</dbReference>
<accession>A0A8H2QY51</accession>
<dbReference type="EC" id="2.7.7.3" evidence="9"/>
<dbReference type="HAMAP" id="MF_00151">
    <property type="entry name" value="PPAT_bact"/>
    <property type="match status" value="1"/>
</dbReference>
<evidence type="ECO:0000256" key="8">
    <source>
        <dbReference type="ARBA" id="ARBA00029346"/>
    </source>
</evidence>
<gene>
    <name evidence="9 11" type="primary">coaD</name>
    <name evidence="11" type="ORF">NCTC13150_00966</name>
</gene>
<feature type="binding site" evidence="9">
    <location>
        <position position="16"/>
    </location>
    <ligand>
        <name>ATP</name>
        <dbReference type="ChEBI" id="CHEBI:30616"/>
    </ligand>
</feature>
<dbReference type="EMBL" id="CAACYI010000001">
    <property type="protein sequence ID" value="VFB16439.1"/>
    <property type="molecule type" value="Genomic_DNA"/>
</dbReference>
<dbReference type="CDD" id="cd02163">
    <property type="entry name" value="PPAT"/>
    <property type="match status" value="1"/>
</dbReference>
<evidence type="ECO:0000313" key="12">
    <source>
        <dbReference type="Proteomes" id="UP000377798"/>
    </source>
</evidence>
<dbReference type="InterPro" id="IPR014729">
    <property type="entry name" value="Rossmann-like_a/b/a_fold"/>
</dbReference>
<dbReference type="InterPro" id="IPR001980">
    <property type="entry name" value="PPAT"/>
</dbReference>
<keyword evidence="12" id="KW-1185">Reference proteome</keyword>